<dbReference type="Proteomes" id="UP000476064">
    <property type="component" value="Chromosome"/>
</dbReference>
<proteinExistence type="predicted"/>
<sequence>MSRKHIDLAVLHDHMRLAGNGKLPFHGILRIDVASIVERIDPNYRIVELRYLPYRCAIDEFEHTVHEDIAFTKAQRCELWRDIELKYMPWRAKSSQESVKRGTSWQNQPHLFNYPFSYIDYNNPFSVGAVANICAPILDEVSSLL</sequence>
<name>A0A6C0G5A2_9BACL</name>
<protein>
    <submittedName>
        <fullName evidence="1">M3 family oligoendopeptidase</fullName>
    </submittedName>
</protein>
<gene>
    <name evidence="1" type="ORF">GXP70_24045</name>
</gene>
<dbReference type="Gene3D" id="1.10.1370.30">
    <property type="match status" value="1"/>
</dbReference>
<dbReference type="RefSeq" id="WP_162359180.1">
    <property type="nucleotide sequence ID" value="NZ_CP048209.1"/>
</dbReference>
<dbReference type="SUPFAM" id="SSF55486">
    <property type="entry name" value="Metalloproteases ('zincins'), catalytic domain"/>
    <property type="match status" value="1"/>
</dbReference>
<evidence type="ECO:0000313" key="1">
    <source>
        <dbReference type="EMBL" id="QHT62749.1"/>
    </source>
</evidence>
<evidence type="ECO:0000313" key="2">
    <source>
        <dbReference type="Proteomes" id="UP000476064"/>
    </source>
</evidence>
<accession>A0A6C0G5A2</accession>
<dbReference type="AlphaFoldDB" id="A0A6C0G5A2"/>
<reference evidence="1 2" key="1">
    <citation type="submission" date="2020-01" db="EMBL/GenBank/DDBJ databases">
        <title>Paenibacillus sp. nov., isolated from tomato rhizosphere.</title>
        <authorList>
            <person name="Weon H.-Y."/>
            <person name="Lee S.A."/>
        </authorList>
    </citation>
    <scope>NUCLEOTIDE SEQUENCE [LARGE SCALE GENOMIC DNA]</scope>
    <source>
        <strain evidence="1 2">12200R-189</strain>
    </source>
</reference>
<organism evidence="1 2">
    <name type="scientific">Paenibacillus lycopersici</name>
    <dbReference type="NCBI Taxonomy" id="2704462"/>
    <lineage>
        <taxon>Bacteria</taxon>
        <taxon>Bacillati</taxon>
        <taxon>Bacillota</taxon>
        <taxon>Bacilli</taxon>
        <taxon>Bacillales</taxon>
        <taxon>Paenibacillaceae</taxon>
        <taxon>Paenibacillus</taxon>
    </lineage>
</organism>
<dbReference type="KEGG" id="plyc:GXP70_24045"/>
<keyword evidence="2" id="KW-1185">Reference proteome</keyword>
<dbReference type="EMBL" id="CP048209">
    <property type="protein sequence ID" value="QHT62749.1"/>
    <property type="molecule type" value="Genomic_DNA"/>
</dbReference>